<evidence type="ECO:0000313" key="4">
    <source>
        <dbReference type="EMBL" id="CAG9620226.1"/>
    </source>
</evidence>
<evidence type="ECO:0000256" key="1">
    <source>
        <dbReference type="SAM" id="Coils"/>
    </source>
</evidence>
<evidence type="ECO:0000259" key="3">
    <source>
        <dbReference type="PROSITE" id="PS50164"/>
    </source>
</evidence>
<dbReference type="PROSITE" id="PS50164">
    <property type="entry name" value="GIY_YIG"/>
    <property type="match status" value="1"/>
</dbReference>
<dbReference type="SMART" id="SM00465">
    <property type="entry name" value="GIYc"/>
    <property type="match status" value="1"/>
</dbReference>
<evidence type="ECO:0000259" key="2">
    <source>
        <dbReference type="PROSITE" id="PS50151"/>
    </source>
</evidence>
<feature type="domain" description="GIY-YIG" evidence="3">
    <location>
        <begin position="12"/>
        <end position="91"/>
    </location>
</feature>
<evidence type="ECO:0000313" key="5">
    <source>
        <dbReference type="Proteomes" id="UP000789833"/>
    </source>
</evidence>
<dbReference type="PANTHER" id="PTHR30562">
    <property type="entry name" value="UVRC/OXIDOREDUCTASE"/>
    <property type="match status" value="1"/>
</dbReference>
<dbReference type="InterPro" id="IPR001943">
    <property type="entry name" value="UVR_dom"/>
</dbReference>
<dbReference type="Pfam" id="PF01541">
    <property type="entry name" value="GIY-YIG"/>
    <property type="match status" value="1"/>
</dbReference>
<sequence>MSLSEKIKQLPPTPGVYLMKDALGQVIYVGKSKRLRHRVQSYFRITSNHSTKIRKLITHIHDFDIIKTDTEFEALLLEWQLIQEIRPTYNRQMKTPEAFTYLTVKKVGKLYRMRMSTHPLQESNGWSFGPYSSKKAVNRAIQGLKEMYQLECSNPAINGSPCLNYSIGLCRGICLGGKAVDEHNEILRKFTSLLLGKNNQLLMEMQAEMERLSQALDFEKAATYRNYIQAFLSLLQKEEVMDFTEGNHQFLVAEKLDNDNVKIFVIWRTDVLFSKLYKQGANLEEIEVDVLHTLHRATPIQPEQVGRYEIDKAQIIYSYLRSDKCQYKLLTKEEIQSLGEILVDWLSCRSCPERE</sequence>
<name>A0ABM8YK03_9BACI</name>
<gene>
    <name evidence="4" type="primary">uvrC_2</name>
    <name evidence="4" type="ORF">BACCIP111883_00994</name>
</gene>
<dbReference type="InterPro" id="IPR000305">
    <property type="entry name" value="GIY-YIG_endonuc"/>
</dbReference>
<proteinExistence type="predicted"/>
<dbReference type="SUPFAM" id="SSF82771">
    <property type="entry name" value="GIY-YIG endonuclease"/>
    <property type="match status" value="1"/>
</dbReference>
<dbReference type="PANTHER" id="PTHR30562:SF1">
    <property type="entry name" value="UVRABC SYSTEM PROTEIN C"/>
    <property type="match status" value="1"/>
</dbReference>
<dbReference type="EMBL" id="CAKJTJ010000004">
    <property type="protein sequence ID" value="CAG9620226.1"/>
    <property type="molecule type" value="Genomic_DNA"/>
</dbReference>
<feature type="coiled-coil region" evidence="1">
    <location>
        <begin position="195"/>
        <end position="222"/>
    </location>
</feature>
<reference evidence="4 5" key="1">
    <citation type="submission" date="2021-10" db="EMBL/GenBank/DDBJ databases">
        <authorList>
            <person name="Criscuolo A."/>
        </authorList>
    </citation>
    <scope>NUCLEOTIDE SEQUENCE [LARGE SCALE GENOMIC DNA]</scope>
    <source>
        <strain evidence="5">CIP 111883</strain>
    </source>
</reference>
<keyword evidence="5" id="KW-1185">Reference proteome</keyword>
<dbReference type="InterPro" id="IPR036876">
    <property type="entry name" value="UVR_dom_sf"/>
</dbReference>
<dbReference type="Proteomes" id="UP000789833">
    <property type="component" value="Unassembled WGS sequence"/>
</dbReference>
<feature type="domain" description="UVR" evidence="2">
    <location>
        <begin position="199"/>
        <end position="234"/>
    </location>
</feature>
<dbReference type="PROSITE" id="PS50151">
    <property type="entry name" value="UVR"/>
    <property type="match status" value="1"/>
</dbReference>
<comment type="caution">
    <text evidence="4">The sequence shown here is derived from an EMBL/GenBank/DDBJ whole genome shotgun (WGS) entry which is preliminary data.</text>
</comment>
<accession>A0ABM8YK03</accession>
<keyword evidence="1" id="KW-0175">Coiled coil</keyword>
<dbReference type="SUPFAM" id="SSF46600">
    <property type="entry name" value="C-terminal UvrC-binding domain of UvrB"/>
    <property type="match status" value="1"/>
</dbReference>
<dbReference type="CDD" id="cd10434">
    <property type="entry name" value="GIY-YIG_UvrC_Cho"/>
    <property type="match status" value="1"/>
</dbReference>
<dbReference type="Gene3D" id="3.40.1440.10">
    <property type="entry name" value="GIY-YIG endonuclease"/>
    <property type="match status" value="1"/>
</dbReference>
<dbReference type="InterPro" id="IPR035901">
    <property type="entry name" value="GIY-YIG_endonuc_sf"/>
</dbReference>
<dbReference type="InterPro" id="IPR050066">
    <property type="entry name" value="UvrABC_protein_C"/>
</dbReference>
<dbReference type="InterPro" id="IPR047296">
    <property type="entry name" value="GIY-YIG_UvrC_Cho"/>
</dbReference>
<protein>
    <submittedName>
        <fullName evidence="4">UvrABC system protein C</fullName>
    </submittedName>
</protein>
<dbReference type="Pfam" id="PF02151">
    <property type="entry name" value="UVR"/>
    <property type="match status" value="1"/>
</dbReference>
<organism evidence="4 5">
    <name type="scientific">Sutcliffiella rhizosphaerae</name>
    <dbReference type="NCBI Taxonomy" id="2880967"/>
    <lineage>
        <taxon>Bacteria</taxon>
        <taxon>Bacillati</taxon>
        <taxon>Bacillota</taxon>
        <taxon>Bacilli</taxon>
        <taxon>Bacillales</taxon>
        <taxon>Bacillaceae</taxon>
        <taxon>Sutcliffiella</taxon>
    </lineage>
</organism>